<protein>
    <submittedName>
        <fullName evidence="1">Hydrolase</fullName>
    </submittedName>
</protein>
<accession>F2RHP1</accession>
<dbReference type="OrthoDB" id="9793014at2"/>
<dbReference type="AlphaFoldDB" id="F2RHP1"/>
<dbReference type="SFLD" id="SFLDG01129">
    <property type="entry name" value="C1.5:_HAD__Beta-PGM__Phosphata"/>
    <property type="match status" value="1"/>
</dbReference>
<gene>
    <name evidence="1" type="ordered locus">SVEN_6699</name>
</gene>
<dbReference type="RefSeq" id="WP_015037880.1">
    <property type="nucleotide sequence ID" value="NC_018750.1"/>
</dbReference>
<sequence>MDRAALFDVDGTLVDSNALHVVAWWEALRQGGHDVPTHAVHRAIGLPGEKLLEHLLGPDRDRSGDDRLSAAHDTLYGAYFERLRAFDGAAELLSTLAGGGWKVVLVTSAKDRELEALRAAVDADAAISATATADDVAEGKPAPDPIEHALSLAGVPAERAVLVGDSVWDMEAARRAGVLCVGLLCGGIPRADLEDAGAAAVYDDAKDLLAHLDTAPFAKVRAERESSAE</sequence>
<dbReference type="GO" id="GO:0006281">
    <property type="term" value="P:DNA repair"/>
    <property type="evidence" value="ECO:0007669"/>
    <property type="project" value="TreeGrafter"/>
</dbReference>
<dbReference type="Pfam" id="PF00702">
    <property type="entry name" value="Hydrolase"/>
    <property type="match status" value="1"/>
</dbReference>
<dbReference type="NCBIfam" id="TIGR01549">
    <property type="entry name" value="HAD-SF-IA-v1"/>
    <property type="match status" value="1"/>
</dbReference>
<proteinExistence type="predicted"/>
<dbReference type="NCBIfam" id="TIGR01509">
    <property type="entry name" value="HAD-SF-IA-v3"/>
    <property type="match status" value="1"/>
</dbReference>
<dbReference type="STRING" id="953739.SVEN_6699"/>
<dbReference type="Gene3D" id="1.10.150.240">
    <property type="entry name" value="Putative phosphatase, domain 2"/>
    <property type="match status" value="1"/>
</dbReference>
<dbReference type="GO" id="GO:0005829">
    <property type="term" value="C:cytosol"/>
    <property type="evidence" value="ECO:0007669"/>
    <property type="project" value="TreeGrafter"/>
</dbReference>
<dbReference type="HOGENOM" id="CLU_045011_19_2_11"/>
<dbReference type="InterPro" id="IPR023198">
    <property type="entry name" value="PGP-like_dom2"/>
</dbReference>
<dbReference type="SFLD" id="SFLDG01135">
    <property type="entry name" value="C1.5.6:_HAD__Beta-PGM__Phospha"/>
    <property type="match status" value="1"/>
</dbReference>
<dbReference type="Proteomes" id="UP000006854">
    <property type="component" value="Chromosome"/>
</dbReference>
<evidence type="ECO:0000313" key="2">
    <source>
        <dbReference type="Proteomes" id="UP000006854"/>
    </source>
</evidence>
<keyword evidence="1" id="KW-0378">Hydrolase</keyword>
<dbReference type="GeneID" id="51867221"/>
<dbReference type="GO" id="GO:0008967">
    <property type="term" value="F:phosphoglycolate phosphatase activity"/>
    <property type="evidence" value="ECO:0007669"/>
    <property type="project" value="TreeGrafter"/>
</dbReference>
<dbReference type="SUPFAM" id="SSF56784">
    <property type="entry name" value="HAD-like"/>
    <property type="match status" value="1"/>
</dbReference>
<dbReference type="InterPro" id="IPR006439">
    <property type="entry name" value="HAD-SF_hydro_IA"/>
</dbReference>
<dbReference type="KEGG" id="sve:SVEN_6699"/>
<dbReference type="PANTHER" id="PTHR43434:SF16">
    <property type="entry name" value="BLL8046 PROTEIN"/>
    <property type="match status" value="1"/>
</dbReference>
<dbReference type="PANTHER" id="PTHR43434">
    <property type="entry name" value="PHOSPHOGLYCOLATE PHOSPHATASE"/>
    <property type="match status" value="1"/>
</dbReference>
<dbReference type="InterPro" id="IPR050155">
    <property type="entry name" value="HAD-like_hydrolase_sf"/>
</dbReference>
<dbReference type="PATRIC" id="fig|953739.5.peg.1917"/>
<dbReference type="Gene3D" id="3.40.50.1000">
    <property type="entry name" value="HAD superfamily/HAD-like"/>
    <property type="match status" value="1"/>
</dbReference>
<dbReference type="EMBL" id="FR845719">
    <property type="protein sequence ID" value="CCA59985.1"/>
    <property type="molecule type" value="Genomic_DNA"/>
</dbReference>
<dbReference type="eggNOG" id="COG0546">
    <property type="taxonomic scope" value="Bacteria"/>
</dbReference>
<dbReference type="SFLD" id="SFLDS00003">
    <property type="entry name" value="Haloacid_Dehalogenase"/>
    <property type="match status" value="1"/>
</dbReference>
<dbReference type="InterPro" id="IPR036412">
    <property type="entry name" value="HAD-like_sf"/>
</dbReference>
<keyword evidence="2" id="KW-1185">Reference proteome</keyword>
<reference evidence="1 2" key="1">
    <citation type="journal article" date="2011" name="BMC Genomics">
        <title>Genome-wide analysis of the role of GlnR in Streptomyces venezuelae provides new insights into global nitrogen regulation in actinomycetes.</title>
        <authorList>
            <person name="Pullan S.T."/>
            <person name="Bibb M.J."/>
            <person name="Merrick M."/>
        </authorList>
    </citation>
    <scope>NUCLEOTIDE SEQUENCE [LARGE SCALE GENOMIC DNA]</scope>
    <source>
        <strain evidence="2">ATCC 10712 / CBS 650.69 / DSM 40230 / JCM 4526 / NBRC 13096 / PD 04745</strain>
    </source>
</reference>
<dbReference type="InterPro" id="IPR023214">
    <property type="entry name" value="HAD_sf"/>
</dbReference>
<evidence type="ECO:0000313" key="1">
    <source>
        <dbReference type="EMBL" id="CCA59985.1"/>
    </source>
</evidence>
<organism evidence="1 2">
    <name type="scientific">Streptomyces venezuelae (strain ATCC 10712 / CBS 650.69 / DSM 40230 / JCM 4526 / NBRC 13096 / PD 04745)</name>
    <dbReference type="NCBI Taxonomy" id="953739"/>
    <lineage>
        <taxon>Bacteria</taxon>
        <taxon>Bacillati</taxon>
        <taxon>Actinomycetota</taxon>
        <taxon>Actinomycetes</taxon>
        <taxon>Kitasatosporales</taxon>
        <taxon>Streptomycetaceae</taxon>
        <taxon>Streptomyces</taxon>
    </lineage>
</organism>
<name>F2RHP1_STRVP</name>